<reference evidence="3" key="2">
    <citation type="submission" date="2020-05" db="EMBL/GenBank/DDBJ databases">
        <authorList>
            <person name="Kim H.-S."/>
            <person name="Proctor R.H."/>
            <person name="Brown D.W."/>
        </authorList>
    </citation>
    <scope>NUCLEOTIDE SEQUENCE</scope>
    <source>
        <strain evidence="3">NRRL 20472</strain>
    </source>
</reference>
<dbReference type="EMBL" id="JABEXW010001486">
    <property type="protein sequence ID" value="KAF4943619.1"/>
    <property type="molecule type" value="Genomic_DNA"/>
</dbReference>
<dbReference type="InterPro" id="IPR027417">
    <property type="entry name" value="P-loop_NTPase"/>
</dbReference>
<dbReference type="OrthoDB" id="194358at2759"/>
<keyword evidence="4" id="KW-1185">Reference proteome</keyword>
<reference evidence="3" key="1">
    <citation type="journal article" date="2020" name="BMC Genomics">
        <title>Correction to: Identification and distribution of gene clusters required for synthesis of sphingolipid metabolism inhibitors in diverse species of the filamentous fungus Fusarium.</title>
        <authorList>
            <person name="Kim H.S."/>
            <person name="Lohmar J.M."/>
            <person name="Busman M."/>
            <person name="Brown D.W."/>
            <person name="Naumann T.A."/>
            <person name="Divon H.H."/>
            <person name="Lysoe E."/>
            <person name="Uhlig S."/>
            <person name="Proctor R.H."/>
        </authorList>
    </citation>
    <scope>NUCLEOTIDE SEQUENCE</scope>
    <source>
        <strain evidence="3">NRRL 20472</strain>
    </source>
</reference>
<name>A0A8H4SQG1_9HYPO</name>
<organism evidence="3 4">
    <name type="scientific">Fusarium sarcochroum</name>
    <dbReference type="NCBI Taxonomy" id="1208366"/>
    <lineage>
        <taxon>Eukaryota</taxon>
        <taxon>Fungi</taxon>
        <taxon>Dikarya</taxon>
        <taxon>Ascomycota</taxon>
        <taxon>Pezizomycotina</taxon>
        <taxon>Sordariomycetes</taxon>
        <taxon>Hypocreomycetidae</taxon>
        <taxon>Hypocreales</taxon>
        <taxon>Nectriaceae</taxon>
        <taxon>Fusarium</taxon>
        <taxon>Fusarium lateritium species complex</taxon>
    </lineage>
</organism>
<evidence type="ECO:0000313" key="3">
    <source>
        <dbReference type="EMBL" id="KAF4943619.1"/>
    </source>
</evidence>
<proteinExistence type="predicted"/>
<sequence>MHKLHSDEAQCLNSRLHKSLSVPVIAHLDLLGSLRQQLKRRESQVNQDELFAKGDACMGDCKELIQELEAELSKFNQYSHEGTIAGLRAAGRRITYPFRQSTLQNLDEDVDDLVSCLSLAMQLLQQRDISKVQDDIADAIAVLDLVRSAQVSSGTGEWLMALDATIGFNEAVKKKHPGTGMWFVKSPIFAAWLEKSGSFLWLVGFAGCGKSVLCSTAIQFAFRHRRANPRIAVAFFFFTFNDEGKQDASAMLRALILQLSSQLGGNHTVHVLLLQLHDSYGNASPPDTALINCLHQIVRAFQDVYIILDALDESPRDKHREAMLQCLAEIRAWSEPGLHIIISFG</sequence>
<comment type="caution">
    <text evidence="3">The sequence shown here is derived from an EMBL/GenBank/DDBJ whole genome shotgun (WGS) entry which is preliminary data.</text>
</comment>
<dbReference type="InterPro" id="IPR056884">
    <property type="entry name" value="NPHP3-like_N"/>
</dbReference>
<dbReference type="Proteomes" id="UP000622797">
    <property type="component" value="Unassembled WGS sequence"/>
</dbReference>
<dbReference type="PANTHER" id="PTHR10039:SF16">
    <property type="entry name" value="GPI INOSITOL-DEACYLASE"/>
    <property type="match status" value="1"/>
</dbReference>
<feature type="domain" description="Nephrocystin 3-like N-terminal" evidence="2">
    <location>
        <begin position="178"/>
        <end position="343"/>
    </location>
</feature>
<dbReference type="Gene3D" id="3.40.50.300">
    <property type="entry name" value="P-loop containing nucleotide triphosphate hydrolases"/>
    <property type="match status" value="1"/>
</dbReference>
<dbReference type="Pfam" id="PF24883">
    <property type="entry name" value="NPHP3_N"/>
    <property type="match status" value="1"/>
</dbReference>
<keyword evidence="1" id="KW-0677">Repeat</keyword>
<evidence type="ECO:0000256" key="1">
    <source>
        <dbReference type="ARBA" id="ARBA00022737"/>
    </source>
</evidence>
<gene>
    <name evidence="3" type="ORF">FSARC_14876</name>
</gene>
<dbReference type="PANTHER" id="PTHR10039">
    <property type="entry name" value="AMELOGENIN"/>
    <property type="match status" value="1"/>
</dbReference>
<protein>
    <recommendedName>
        <fullName evidence="2">Nephrocystin 3-like N-terminal domain-containing protein</fullName>
    </recommendedName>
</protein>
<accession>A0A8H4SQG1</accession>
<dbReference type="AlphaFoldDB" id="A0A8H4SQG1"/>
<evidence type="ECO:0000313" key="4">
    <source>
        <dbReference type="Proteomes" id="UP000622797"/>
    </source>
</evidence>
<evidence type="ECO:0000259" key="2">
    <source>
        <dbReference type="Pfam" id="PF24883"/>
    </source>
</evidence>